<feature type="domain" description="Type VII secretion system protein EccE" evidence="2">
    <location>
        <begin position="173"/>
        <end position="280"/>
    </location>
</feature>
<gene>
    <name evidence="3" type="ORF">Afil01_20200</name>
</gene>
<dbReference type="AlphaFoldDB" id="A0A9W6W8Q3"/>
<evidence type="ECO:0000256" key="1">
    <source>
        <dbReference type="SAM" id="Phobius"/>
    </source>
</evidence>
<comment type="caution">
    <text evidence="3">The sequence shown here is derived from an EMBL/GenBank/DDBJ whole genome shotgun (WGS) entry which is preliminary data.</text>
</comment>
<dbReference type="InterPro" id="IPR050051">
    <property type="entry name" value="EccE_dom"/>
</dbReference>
<proteinExistence type="predicted"/>
<feature type="transmembrane region" description="Helical" evidence="1">
    <location>
        <begin position="16"/>
        <end position="41"/>
    </location>
</feature>
<keyword evidence="1" id="KW-0812">Transmembrane</keyword>
<keyword evidence="1" id="KW-1133">Transmembrane helix</keyword>
<accession>A0A9W6W8Q3</accession>
<keyword evidence="1" id="KW-0472">Membrane</keyword>
<dbReference type="Pfam" id="PF11203">
    <property type="entry name" value="EccE"/>
    <property type="match status" value="1"/>
</dbReference>
<evidence type="ECO:0000313" key="3">
    <source>
        <dbReference type="EMBL" id="GLZ77213.1"/>
    </source>
</evidence>
<organism evidence="3 4">
    <name type="scientific">Actinorhabdospora filicis</name>
    <dbReference type="NCBI Taxonomy" id="1785913"/>
    <lineage>
        <taxon>Bacteria</taxon>
        <taxon>Bacillati</taxon>
        <taxon>Actinomycetota</taxon>
        <taxon>Actinomycetes</taxon>
        <taxon>Micromonosporales</taxon>
        <taxon>Micromonosporaceae</taxon>
        <taxon>Actinorhabdospora</taxon>
    </lineage>
</organism>
<protein>
    <recommendedName>
        <fullName evidence="2">Type VII secretion system protein EccE domain-containing protein</fullName>
    </recommendedName>
</protein>
<dbReference type="EMBL" id="BSTX01000001">
    <property type="protein sequence ID" value="GLZ77213.1"/>
    <property type="molecule type" value="Genomic_DNA"/>
</dbReference>
<evidence type="ECO:0000259" key="2">
    <source>
        <dbReference type="Pfam" id="PF11203"/>
    </source>
</evidence>
<keyword evidence="4" id="KW-1185">Reference proteome</keyword>
<sequence>MEIVAASLLFVKGMTWIWLAAAVAVAGVAAFGRTRGVLWYVRLLRWLRLKARNRADRRRPALAGSLATGLELSTVAERGMVLGVAFDGRGWFAGLAVDSDEPPHLAFGVLSGILLGSGAPVSSVQLVTQTVPLLAAPAPPSSEEDDDGITVEWRFAGDDDTDTQIMNGLPLFARRDAWFTVRLDVRGAARIAAERGGGAVGVRRALGGTVGRLMKGAKQAGVSLRPLDSAGLTEALRESLGAETTMTGDDAETALTGDDAKISEDWRSWRVGGLSQAVFTLYGRLPGVEELRRLWMDVAELESQFCAVSISLRRASDRPVENRLSVRCLVRVAAAHDELDALAAGLTKLAVDNKVKLKRSNGRHGPAAYASAASGGIW</sequence>
<name>A0A9W6W8Q3_9ACTN</name>
<evidence type="ECO:0000313" key="4">
    <source>
        <dbReference type="Proteomes" id="UP001165079"/>
    </source>
</evidence>
<dbReference type="Proteomes" id="UP001165079">
    <property type="component" value="Unassembled WGS sequence"/>
</dbReference>
<reference evidence="3" key="1">
    <citation type="submission" date="2023-03" db="EMBL/GenBank/DDBJ databases">
        <title>Actinorhabdospora filicis NBRC 111898.</title>
        <authorList>
            <person name="Ichikawa N."/>
            <person name="Sato H."/>
            <person name="Tonouchi N."/>
        </authorList>
    </citation>
    <scope>NUCLEOTIDE SEQUENCE</scope>
    <source>
        <strain evidence="3">NBRC 111898</strain>
    </source>
</reference>